<keyword evidence="2 7" id="KW-0597">Phosphoprotein</keyword>
<reference evidence="11" key="2">
    <citation type="submission" date="2020-09" db="EMBL/GenBank/DDBJ databases">
        <authorList>
            <person name="Sun Q."/>
            <person name="Ohkuma M."/>
        </authorList>
    </citation>
    <scope>NUCLEOTIDE SEQUENCE</scope>
    <source>
        <strain evidence="11">JCM 18487</strain>
    </source>
</reference>
<dbReference type="Gene3D" id="3.40.50.2300">
    <property type="match status" value="1"/>
</dbReference>
<feature type="domain" description="OmpR/PhoB-type" evidence="10">
    <location>
        <begin position="132"/>
        <end position="231"/>
    </location>
</feature>
<dbReference type="PROSITE" id="PS51755">
    <property type="entry name" value="OMPR_PHOB"/>
    <property type="match status" value="1"/>
</dbReference>
<feature type="modified residue" description="4-aspartylphosphate" evidence="7">
    <location>
        <position position="52"/>
    </location>
</feature>
<comment type="subcellular location">
    <subcellularLocation>
        <location evidence="1">Cytoplasm</location>
    </subcellularLocation>
</comment>
<dbReference type="FunFam" id="1.10.10.10:FF:000018">
    <property type="entry name" value="DNA-binding response regulator ResD"/>
    <property type="match status" value="1"/>
</dbReference>
<organism evidence="11 12">
    <name type="scientific">Alicyclobacillus cellulosilyticus</name>
    <dbReference type="NCBI Taxonomy" id="1003997"/>
    <lineage>
        <taxon>Bacteria</taxon>
        <taxon>Bacillati</taxon>
        <taxon>Bacillota</taxon>
        <taxon>Bacilli</taxon>
        <taxon>Bacillales</taxon>
        <taxon>Alicyclobacillaceae</taxon>
        <taxon>Alicyclobacillus</taxon>
    </lineage>
</organism>
<evidence type="ECO:0000256" key="8">
    <source>
        <dbReference type="PROSITE-ProRule" id="PRU01091"/>
    </source>
</evidence>
<dbReference type="FunFam" id="3.40.50.2300:FF:000001">
    <property type="entry name" value="DNA-binding response regulator PhoB"/>
    <property type="match status" value="1"/>
</dbReference>
<keyword evidence="6" id="KW-0804">Transcription</keyword>
<keyword evidence="12" id="KW-1185">Reference proteome</keyword>
<dbReference type="SUPFAM" id="SSF46894">
    <property type="entry name" value="C-terminal effector domain of the bipartite response regulators"/>
    <property type="match status" value="1"/>
</dbReference>
<proteinExistence type="predicted"/>
<evidence type="ECO:0000256" key="6">
    <source>
        <dbReference type="ARBA" id="ARBA00023163"/>
    </source>
</evidence>
<dbReference type="GO" id="GO:0006355">
    <property type="term" value="P:regulation of DNA-templated transcription"/>
    <property type="evidence" value="ECO:0007669"/>
    <property type="project" value="InterPro"/>
</dbReference>
<evidence type="ECO:0000256" key="7">
    <source>
        <dbReference type="PROSITE-ProRule" id="PRU00169"/>
    </source>
</evidence>
<dbReference type="RefSeq" id="WP_188880503.1">
    <property type="nucleotide sequence ID" value="NZ_BMOY01000001.1"/>
</dbReference>
<evidence type="ECO:0000256" key="1">
    <source>
        <dbReference type="ARBA" id="ARBA00004496"/>
    </source>
</evidence>
<dbReference type="GO" id="GO:0000156">
    <property type="term" value="F:phosphorelay response regulator activity"/>
    <property type="evidence" value="ECO:0007669"/>
    <property type="project" value="TreeGrafter"/>
</dbReference>
<dbReference type="Pfam" id="PF00072">
    <property type="entry name" value="Response_reg"/>
    <property type="match status" value="1"/>
</dbReference>
<dbReference type="InterPro" id="IPR001867">
    <property type="entry name" value="OmpR/PhoB-type_DNA-bd"/>
</dbReference>
<dbReference type="Pfam" id="PF00486">
    <property type="entry name" value="Trans_reg_C"/>
    <property type="match status" value="1"/>
</dbReference>
<dbReference type="GO" id="GO:0000976">
    <property type="term" value="F:transcription cis-regulatory region binding"/>
    <property type="evidence" value="ECO:0007669"/>
    <property type="project" value="TreeGrafter"/>
</dbReference>
<dbReference type="InterPro" id="IPR036388">
    <property type="entry name" value="WH-like_DNA-bd_sf"/>
</dbReference>
<sequence>MADILVVEDEESIAEILKFTLEREGYTVQVAYDGMEAVEAVRRSEPQLILLDVMLPEKDGFEVCKEVRAFSKVPIIMLTARDSEVDKVLGLELGADDYVTKPFSMRELLARVKAHLRRMALDEGASVQDGKRERIVAGDVVIDLRHYEVTRAGEPVLLTHREFELLAFLAARPGVVYTREELLEQVWGTSYLGDGRTVDVTVRRLREKLEPDPSNPRYVMTKRGVGYFFRR</sequence>
<evidence type="ECO:0000313" key="11">
    <source>
        <dbReference type="EMBL" id="GGI95206.1"/>
    </source>
</evidence>
<keyword evidence="5 8" id="KW-0238">DNA-binding</keyword>
<dbReference type="AlphaFoldDB" id="A0A917K2J0"/>
<keyword evidence="4" id="KW-0805">Transcription regulation</keyword>
<dbReference type="Proteomes" id="UP000637695">
    <property type="component" value="Unassembled WGS sequence"/>
</dbReference>
<feature type="DNA-binding region" description="OmpR/PhoB-type" evidence="8">
    <location>
        <begin position="132"/>
        <end position="231"/>
    </location>
</feature>
<dbReference type="InterPro" id="IPR001789">
    <property type="entry name" value="Sig_transdc_resp-reg_receiver"/>
</dbReference>
<dbReference type="PANTHER" id="PTHR48111:SF40">
    <property type="entry name" value="PHOSPHATE REGULON TRANSCRIPTIONAL REGULATORY PROTEIN PHOB"/>
    <property type="match status" value="1"/>
</dbReference>
<dbReference type="Gene3D" id="6.10.250.690">
    <property type="match status" value="1"/>
</dbReference>
<comment type="caution">
    <text evidence="11">The sequence shown here is derived from an EMBL/GenBank/DDBJ whole genome shotgun (WGS) entry which is preliminary data.</text>
</comment>
<dbReference type="SMART" id="SM00862">
    <property type="entry name" value="Trans_reg_C"/>
    <property type="match status" value="1"/>
</dbReference>
<gene>
    <name evidence="11" type="ORF">GCM10010885_01010</name>
</gene>
<reference evidence="11" key="1">
    <citation type="journal article" date="2014" name="Int. J. Syst. Evol. Microbiol.">
        <title>Complete genome sequence of Corynebacterium casei LMG S-19264T (=DSM 44701T), isolated from a smear-ripened cheese.</title>
        <authorList>
            <consortium name="US DOE Joint Genome Institute (JGI-PGF)"/>
            <person name="Walter F."/>
            <person name="Albersmeier A."/>
            <person name="Kalinowski J."/>
            <person name="Ruckert C."/>
        </authorList>
    </citation>
    <scope>NUCLEOTIDE SEQUENCE</scope>
    <source>
        <strain evidence="11">JCM 18487</strain>
    </source>
</reference>
<feature type="domain" description="Response regulatory" evidence="9">
    <location>
        <begin position="3"/>
        <end position="116"/>
    </location>
</feature>
<evidence type="ECO:0000259" key="10">
    <source>
        <dbReference type="PROSITE" id="PS51755"/>
    </source>
</evidence>
<dbReference type="GO" id="GO:0032993">
    <property type="term" value="C:protein-DNA complex"/>
    <property type="evidence" value="ECO:0007669"/>
    <property type="project" value="TreeGrafter"/>
</dbReference>
<accession>A0A917K2J0</accession>
<evidence type="ECO:0000256" key="4">
    <source>
        <dbReference type="ARBA" id="ARBA00023015"/>
    </source>
</evidence>
<dbReference type="InterPro" id="IPR039420">
    <property type="entry name" value="WalR-like"/>
</dbReference>
<evidence type="ECO:0000256" key="2">
    <source>
        <dbReference type="ARBA" id="ARBA00022553"/>
    </source>
</evidence>
<protein>
    <submittedName>
        <fullName evidence="11">DNA-binding response regulator</fullName>
    </submittedName>
</protein>
<name>A0A917K2J0_9BACL</name>
<dbReference type="InterPro" id="IPR011006">
    <property type="entry name" value="CheY-like_superfamily"/>
</dbReference>
<dbReference type="SUPFAM" id="SSF52172">
    <property type="entry name" value="CheY-like"/>
    <property type="match status" value="1"/>
</dbReference>
<evidence type="ECO:0000256" key="3">
    <source>
        <dbReference type="ARBA" id="ARBA00023012"/>
    </source>
</evidence>
<evidence type="ECO:0000256" key="5">
    <source>
        <dbReference type="ARBA" id="ARBA00023125"/>
    </source>
</evidence>
<evidence type="ECO:0000313" key="12">
    <source>
        <dbReference type="Proteomes" id="UP000637695"/>
    </source>
</evidence>
<dbReference type="SMART" id="SM00448">
    <property type="entry name" value="REC"/>
    <property type="match status" value="1"/>
</dbReference>
<dbReference type="EMBL" id="BMOY01000001">
    <property type="protein sequence ID" value="GGI95206.1"/>
    <property type="molecule type" value="Genomic_DNA"/>
</dbReference>
<dbReference type="InterPro" id="IPR016032">
    <property type="entry name" value="Sig_transdc_resp-reg_C-effctor"/>
</dbReference>
<dbReference type="PANTHER" id="PTHR48111">
    <property type="entry name" value="REGULATOR OF RPOS"/>
    <property type="match status" value="1"/>
</dbReference>
<dbReference type="Gene3D" id="1.10.10.10">
    <property type="entry name" value="Winged helix-like DNA-binding domain superfamily/Winged helix DNA-binding domain"/>
    <property type="match status" value="1"/>
</dbReference>
<dbReference type="PROSITE" id="PS50110">
    <property type="entry name" value="RESPONSE_REGULATORY"/>
    <property type="match status" value="1"/>
</dbReference>
<keyword evidence="3" id="KW-0902">Two-component regulatory system</keyword>
<evidence type="ECO:0000259" key="9">
    <source>
        <dbReference type="PROSITE" id="PS50110"/>
    </source>
</evidence>
<dbReference type="CDD" id="cd00383">
    <property type="entry name" value="trans_reg_C"/>
    <property type="match status" value="1"/>
</dbReference>
<dbReference type="GO" id="GO:0005829">
    <property type="term" value="C:cytosol"/>
    <property type="evidence" value="ECO:0007669"/>
    <property type="project" value="TreeGrafter"/>
</dbReference>